<reference evidence="2 3" key="1">
    <citation type="journal article" date="2017" name="Int. J. Syst. Evol. Microbiol.">
        <title>Brenneria populi subsp. brevivirga subsp. nov. isolated from symptomatic bark of Populus x euramericana canker, and description of Brenneria populi subsp. populi subsp. nov.</title>
        <authorList>
            <person name="Zheng M.H."/>
            <person name="Piao C.G."/>
            <person name="Xue H."/>
            <person name="Guo M.W."/>
            <person name="Li Y."/>
        </authorList>
    </citation>
    <scope>NUCLEOTIDE SEQUENCE [LARGE SCALE GENOMIC DNA]</scope>
    <source>
        <strain evidence="2 3">D9-5</strain>
    </source>
</reference>
<keyword evidence="3" id="KW-1185">Reference proteome</keyword>
<name>A0ABU6JRM4_9GAMM</name>
<gene>
    <name evidence="2" type="ORF">VSX58_12250</name>
</gene>
<feature type="compositionally biased region" description="Basic and acidic residues" evidence="1">
    <location>
        <begin position="67"/>
        <end position="82"/>
    </location>
</feature>
<dbReference type="Proteomes" id="UP001309705">
    <property type="component" value="Unassembled WGS sequence"/>
</dbReference>
<dbReference type="EMBL" id="JAYWTM010000009">
    <property type="protein sequence ID" value="MEC5343364.1"/>
    <property type="molecule type" value="Genomic_DNA"/>
</dbReference>
<proteinExistence type="predicted"/>
<evidence type="ECO:0000256" key="1">
    <source>
        <dbReference type="SAM" id="MobiDB-lite"/>
    </source>
</evidence>
<accession>A0ABU6JRM4</accession>
<protein>
    <submittedName>
        <fullName evidence="2">DUF2570 domain-containing protein</fullName>
    </submittedName>
</protein>
<evidence type="ECO:0000313" key="2">
    <source>
        <dbReference type="EMBL" id="MEC5343364.1"/>
    </source>
</evidence>
<comment type="caution">
    <text evidence="2">The sequence shown here is derived from an EMBL/GenBank/DDBJ whole genome shotgun (WGS) entry which is preliminary data.</text>
</comment>
<evidence type="ECO:0000313" key="3">
    <source>
        <dbReference type="Proteomes" id="UP001309705"/>
    </source>
</evidence>
<dbReference type="RefSeq" id="WP_327618333.1">
    <property type="nucleotide sequence ID" value="NZ_JAYWTM010000009.1"/>
</dbReference>
<feature type="region of interest" description="Disordered" evidence="1">
    <location>
        <begin position="67"/>
        <end position="89"/>
    </location>
</feature>
<sequence length="145" mass="15074">MKLTIVLSALLALVSAGLLWQTYQRGTSSARNEALSASARQQNTVLEEIRAMGADAREALAAIRANEQKRNAEGENRREKMRAATQGDTCANTIVPAAISDGLQKHAPAAGIQDSGRADAGKPDGANAPAGTAIAGNLGRDSHLE</sequence>
<organism evidence="2 3">
    <name type="scientific">Brenneria populi</name>
    <dbReference type="NCBI Taxonomy" id="1505588"/>
    <lineage>
        <taxon>Bacteria</taxon>
        <taxon>Pseudomonadati</taxon>
        <taxon>Pseudomonadota</taxon>
        <taxon>Gammaproteobacteria</taxon>
        <taxon>Enterobacterales</taxon>
        <taxon>Pectobacteriaceae</taxon>
        <taxon>Brenneria</taxon>
    </lineage>
</organism>
<feature type="region of interest" description="Disordered" evidence="1">
    <location>
        <begin position="105"/>
        <end position="145"/>
    </location>
</feature>